<dbReference type="Pfam" id="PF12849">
    <property type="entry name" value="PBP_like_2"/>
    <property type="match status" value="1"/>
</dbReference>
<name>A0A9W8YJC0_9PEZI</name>
<feature type="domain" description="PBP" evidence="1">
    <location>
        <begin position="23"/>
        <end position="257"/>
    </location>
</feature>
<dbReference type="PANTHER" id="PTHR37945">
    <property type="entry name" value="EXTRACELLULAR TUNGSTATE BINDING PROTEIN"/>
    <property type="match status" value="1"/>
</dbReference>
<dbReference type="SUPFAM" id="SSF53850">
    <property type="entry name" value="Periplasmic binding protein-like II"/>
    <property type="match status" value="1"/>
</dbReference>
<evidence type="ECO:0000259" key="1">
    <source>
        <dbReference type="Pfam" id="PF12849"/>
    </source>
</evidence>
<evidence type="ECO:0000313" key="3">
    <source>
        <dbReference type="Proteomes" id="UP001140453"/>
    </source>
</evidence>
<dbReference type="InterPro" id="IPR024370">
    <property type="entry name" value="PBP_domain"/>
</dbReference>
<dbReference type="PANTHER" id="PTHR37945:SF1">
    <property type="entry name" value="EXTRACELLULAR TUNGSTATE BINDING PROTEIN"/>
    <property type="match status" value="1"/>
</dbReference>
<dbReference type="EMBL" id="JAPEVB010000007">
    <property type="protein sequence ID" value="KAJ4385626.1"/>
    <property type="molecule type" value="Genomic_DNA"/>
</dbReference>
<dbReference type="AlphaFoldDB" id="A0A9W8YJC0"/>
<accession>A0A9W8YJC0</accession>
<dbReference type="Proteomes" id="UP001140453">
    <property type="component" value="Unassembled WGS sequence"/>
</dbReference>
<proteinExistence type="predicted"/>
<gene>
    <name evidence="2" type="ORF">N0V93_010055</name>
</gene>
<reference evidence="2" key="1">
    <citation type="submission" date="2022-10" db="EMBL/GenBank/DDBJ databases">
        <title>Tapping the CABI collections for fungal endophytes: first genome assemblies for Collariella, Neodidymelliopsis, Ascochyta clinopodiicola, Didymella pomorum, Didymosphaeria variabile, Neocosmospora piperis and Neocucurbitaria cava.</title>
        <authorList>
            <person name="Hill R."/>
        </authorList>
    </citation>
    <scope>NUCLEOTIDE SEQUENCE</scope>
    <source>
        <strain evidence="2">IMI 355082</strain>
    </source>
</reference>
<protein>
    <recommendedName>
        <fullName evidence="1">PBP domain-containing protein</fullName>
    </recommendedName>
</protein>
<keyword evidence="3" id="KW-1185">Reference proteome</keyword>
<dbReference type="InterPro" id="IPR052738">
    <property type="entry name" value="ABC-Tungstate_binding"/>
</dbReference>
<comment type="caution">
    <text evidence="2">The sequence shown here is derived from an EMBL/GenBank/DDBJ whole genome shotgun (WGS) entry which is preliminary data.</text>
</comment>
<dbReference type="Gene3D" id="3.40.190.10">
    <property type="entry name" value="Periplasmic binding protein-like II"/>
    <property type="match status" value="2"/>
</dbReference>
<evidence type="ECO:0000313" key="2">
    <source>
        <dbReference type="EMBL" id="KAJ4385626.1"/>
    </source>
</evidence>
<dbReference type="OrthoDB" id="10260248at2759"/>
<organism evidence="2 3">
    <name type="scientific">Gnomoniopsis smithogilvyi</name>
    <dbReference type="NCBI Taxonomy" id="1191159"/>
    <lineage>
        <taxon>Eukaryota</taxon>
        <taxon>Fungi</taxon>
        <taxon>Dikarya</taxon>
        <taxon>Ascomycota</taxon>
        <taxon>Pezizomycotina</taxon>
        <taxon>Sordariomycetes</taxon>
        <taxon>Sordariomycetidae</taxon>
        <taxon>Diaporthales</taxon>
        <taxon>Gnomoniaceae</taxon>
        <taxon>Gnomoniopsis</taxon>
    </lineage>
</organism>
<sequence length="301" mass="32804">MSSLHTAIVSHGEVDREPAETYGAGPVLLRIGNGGAGATGLIKALAEDYLSTMPEKHSIQWICNHSRNTQLALLRGYIDVALTYERDQEELAAAEGWSHTAGCVMHDHFCVAGPLLDSARLGDATQLSQCLERIAEAKALFHSRADASATMWKERGLWKVVGKRPWEQLSDASVSSWYRTSVLTPAEALKKADKEGAYLLTDRSTLLRQVWLGNISNTTVFVEPDACDHVLMNSCYALCSPSASPETRAFVEYLLGDRAQCLIEAYGKDEAGLPLFAKAADGFARTRLTGGRVVYGKWVGV</sequence>